<evidence type="ECO:0000256" key="2">
    <source>
        <dbReference type="ARBA" id="ARBA00023002"/>
    </source>
</evidence>
<dbReference type="PANTHER" id="PTHR42845:SF1">
    <property type="entry name" value="HYDROGENASE SMALL SUBUNIT"/>
    <property type="match status" value="1"/>
</dbReference>
<dbReference type="InterPro" id="IPR037024">
    <property type="entry name" value="NiFe_Hase_small_N_sf"/>
</dbReference>
<dbReference type="EMBL" id="MPNX01000007">
    <property type="protein sequence ID" value="OOY35156.1"/>
    <property type="molecule type" value="Genomic_DNA"/>
</dbReference>
<dbReference type="eggNOG" id="COG1941">
    <property type="taxonomic scope" value="Bacteria"/>
</dbReference>
<accession>A0A0B0H9I2</accession>
<comment type="cofactor">
    <cofactor evidence="1">
        <name>[3Fe-4S] cluster</name>
        <dbReference type="ChEBI" id="CHEBI:21137"/>
    </cofactor>
</comment>
<dbReference type="Proteomes" id="UP000030856">
    <property type="component" value="Unassembled WGS sequence"/>
</dbReference>
<dbReference type="GeneID" id="86991632"/>
<dbReference type="Proteomes" id="UP000190962">
    <property type="component" value="Unassembled WGS sequence"/>
</dbReference>
<dbReference type="STRING" id="2340.JV46_10660"/>
<keyword evidence="3" id="KW-0411">Iron-sulfur</keyword>
<evidence type="ECO:0000259" key="4">
    <source>
        <dbReference type="Pfam" id="PF01058"/>
    </source>
</evidence>
<feature type="domain" description="NADH:ubiquinone oxidoreductase-like 20kDa subunit" evidence="4">
    <location>
        <begin position="15"/>
        <end position="162"/>
    </location>
</feature>
<evidence type="ECO:0000313" key="7">
    <source>
        <dbReference type="Proteomes" id="UP000030856"/>
    </source>
</evidence>
<evidence type="ECO:0000313" key="8">
    <source>
        <dbReference type="Proteomes" id="UP000190962"/>
    </source>
</evidence>
<dbReference type="EC" id="1.12.1.2" evidence="5"/>
<keyword evidence="3" id="KW-0003">3Fe-4S</keyword>
<keyword evidence="3" id="KW-0408">Iron</keyword>
<dbReference type="AlphaFoldDB" id="A0A0B0H9I2"/>
<keyword evidence="3" id="KW-0479">Metal-binding</keyword>
<organism evidence="5 7">
    <name type="scientific">Solemya velum gill symbiont</name>
    <dbReference type="NCBI Taxonomy" id="2340"/>
    <lineage>
        <taxon>Bacteria</taxon>
        <taxon>Pseudomonadati</taxon>
        <taxon>Pseudomonadota</taxon>
        <taxon>Gammaproteobacteria</taxon>
        <taxon>sulfur-oxidizing symbionts</taxon>
    </lineage>
</organism>
<dbReference type="GO" id="GO:0047985">
    <property type="term" value="F:hydrogen dehydrogenase activity"/>
    <property type="evidence" value="ECO:0007669"/>
    <property type="project" value="UniProtKB-EC"/>
</dbReference>
<dbReference type="PANTHER" id="PTHR42845">
    <property type="entry name" value="COENZYME F420-REDUCING HYDROGENASE, GAMMA SUBUNIT"/>
    <property type="match status" value="1"/>
</dbReference>
<dbReference type="EMBL" id="JRAA01000002">
    <property type="protein sequence ID" value="KHF25302.1"/>
    <property type="molecule type" value="Genomic_DNA"/>
</dbReference>
<dbReference type="InterPro" id="IPR006137">
    <property type="entry name" value="NADH_UbQ_OxRdtase-like_20kDa"/>
</dbReference>
<name>A0A0B0H9I2_SOVGS</name>
<evidence type="ECO:0000313" key="5">
    <source>
        <dbReference type="EMBL" id="KHF25302.1"/>
    </source>
</evidence>
<evidence type="ECO:0000313" key="6">
    <source>
        <dbReference type="EMBL" id="OOY35156.1"/>
    </source>
</evidence>
<dbReference type="Gene3D" id="3.40.50.700">
    <property type="entry name" value="NADH:ubiquinone oxidoreductase-like, 20kDa subunit"/>
    <property type="match status" value="1"/>
</dbReference>
<protein>
    <submittedName>
        <fullName evidence="5">Bidirectional hydrogenase H2FUYH, subunit 2Y</fullName>
        <ecNumber evidence="5">1.12.1.2</ecNumber>
    </submittedName>
    <submittedName>
        <fullName evidence="6">NADP oxidoreductase</fullName>
    </submittedName>
</protein>
<reference evidence="6 8" key="2">
    <citation type="submission" date="2016-11" db="EMBL/GenBank/DDBJ databases">
        <title>Mixed transmission modes and dynamic genome evolution in an obligate animal-bacterial symbiosis.</title>
        <authorList>
            <person name="Russell S.L."/>
            <person name="Corbett-Detig R.B."/>
            <person name="Cavanaugh C.M."/>
        </authorList>
    </citation>
    <scope>NUCLEOTIDE SEQUENCE [LARGE SCALE GENOMIC DNA]</scope>
    <source>
        <strain evidence="6">MA-KB16</strain>
    </source>
</reference>
<sequence>MSEKLKVATTSLAGCFGCHMSLLDIDARIMDLVQLVEFDRSPLTDIKTVGTCDIGIIEGGAANTENIEVLQMFRDNCSILVSLGACALNGGVPAMRNQFDLKACLDESFVNGAGIVNPGVPDDPELPPLLNKVQPLHELVKIDYFIPGCPPPAEVIYDFLARIIEGKSVEIPYAQIRYD</sequence>
<keyword evidence="2 5" id="KW-0560">Oxidoreductase</keyword>
<evidence type="ECO:0000256" key="3">
    <source>
        <dbReference type="ARBA" id="ARBA00023291"/>
    </source>
</evidence>
<evidence type="ECO:0000256" key="1">
    <source>
        <dbReference type="ARBA" id="ARBA00001927"/>
    </source>
</evidence>
<keyword evidence="7" id="KW-1185">Reference proteome</keyword>
<dbReference type="InterPro" id="IPR051349">
    <property type="entry name" value="Hydrogenase_assoc-protein"/>
</dbReference>
<dbReference type="OrthoDB" id="9787729at2"/>
<dbReference type="PATRIC" id="fig|2340.3.peg.1924"/>
<dbReference type="Pfam" id="PF01058">
    <property type="entry name" value="Oxidored_q6"/>
    <property type="match status" value="1"/>
</dbReference>
<dbReference type="GO" id="GO:0051538">
    <property type="term" value="F:3 iron, 4 sulfur cluster binding"/>
    <property type="evidence" value="ECO:0007669"/>
    <property type="project" value="UniProtKB-KW"/>
</dbReference>
<comment type="caution">
    <text evidence="5">The sequence shown here is derived from an EMBL/GenBank/DDBJ whole genome shotgun (WGS) entry which is preliminary data.</text>
</comment>
<dbReference type="SUPFAM" id="SSF56770">
    <property type="entry name" value="HydA/Nqo6-like"/>
    <property type="match status" value="1"/>
</dbReference>
<proteinExistence type="predicted"/>
<gene>
    <name evidence="5" type="primary">hox2Y</name>
    <name evidence="6" type="ORF">BOV88_06470</name>
    <name evidence="5" type="ORF">JV46_10660</name>
</gene>
<dbReference type="RefSeq" id="WP_043117521.1">
    <property type="nucleotide sequence ID" value="NZ_JRAA01000002.1"/>
</dbReference>
<reference evidence="5 7" key="1">
    <citation type="journal article" date="2014" name="BMC Genomics">
        <title>The genome of the intracellular bacterium of the coastal bivalve, Solemya velum: a blueprint for thriving in and out of symbiosis.</title>
        <authorList>
            <person name="Dmytrenko O."/>
            <person name="Russell S.L."/>
            <person name="Loo W.T."/>
            <person name="Fontanez K.M."/>
            <person name="Liao L."/>
            <person name="Roeselers G."/>
            <person name="Sharma R."/>
            <person name="Stewart F.J."/>
            <person name="Newton I.L."/>
            <person name="Woyke T."/>
            <person name="Wu D."/>
            <person name="Lang J.M."/>
            <person name="Eisen J.A."/>
            <person name="Cavanaugh C.M."/>
        </authorList>
    </citation>
    <scope>NUCLEOTIDE SEQUENCE [LARGE SCALE GENOMIC DNA]</scope>
    <source>
        <strain evidence="5 7">WH</strain>
    </source>
</reference>